<feature type="domain" description="Nudix hydrolase" evidence="3">
    <location>
        <begin position="55"/>
        <end position="185"/>
    </location>
</feature>
<protein>
    <recommendedName>
        <fullName evidence="3">Nudix hydrolase domain-containing protein</fullName>
    </recommendedName>
</protein>
<name>A0A645A971_9ZZZZ</name>
<dbReference type="Pfam" id="PF00293">
    <property type="entry name" value="NUDIX"/>
    <property type="match status" value="1"/>
</dbReference>
<sequence>MKILRTLNSENLQRPVSRLRPGSDAKKVFQGEIFSVYQWQQKLFTGEFATFEMLRRADTVTILPVTTTGKIILTDQEQPGYPAFLDLPGGVLDSGETPLAAAQRELAEEVGLLSDDWSLWFVEQASGKIDWANFIFVARQCRFAAQQRPDAGEKIQVLEKDWSAFEAVLRSEKFRNRGVALQYLRMSPAEQANFRQELFA</sequence>
<comment type="cofactor">
    <cofactor evidence="1">
        <name>Mg(2+)</name>
        <dbReference type="ChEBI" id="CHEBI:18420"/>
    </cofactor>
</comment>
<dbReference type="PROSITE" id="PS00893">
    <property type="entry name" value="NUDIX_BOX"/>
    <property type="match status" value="1"/>
</dbReference>
<dbReference type="CDD" id="cd03424">
    <property type="entry name" value="NUDIX_ADPRase_Nudt5_UGPPase_Nudt14"/>
    <property type="match status" value="1"/>
</dbReference>
<comment type="caution">
    <text evidence="4">The sequence shown here is derived from an EMBL/GenBank/DDBJ whole genome shotgun (WGS) entry which is preliminary data.</text>
</comment>
<proteinExistence type="predicted"/>
<dbReference type="InterPro" id="IPR020084">
    <property type="entry name" value="NUDIX_hydrolase_CS"/>
</dbReference>
<dbReference type="PANTHER" id="PTHR11839">
    <property type="entry name" value="UDP/ADP-SUGAR PYROPHOSPHATASE"/>
    <property type="match status" value="1"/>
</dbReference>
<dbReference type="InterPro" id="IPR015797">
    <property type="entry name" value="NUDIX_hydrolase-like_dom_sf"/>
</dbReference>
<keyword evidence="2" id="KW-0378">Hydrolase</keyword>
<dbReference type="GO" id="GO:0005829">
    <property type="term" value="C:cytosol"/>
    <property type="evidence" value="ECO:0007669"/>
    <property type="project" value="TreeGrafter"/>
</dbReference>
<dbReference type="GO" id="GO:0016787">
    <property type="term" value="F:hydrolase activity"/>
    <property type="evidence" value="ECO:0007669"/>
    <property type="project" value="UniProtKB-KW"/>
</dbReference>
<dbReference type="AlphaFoldDB" id="A0A645A971"/>
<evidence type="ECO:0000313" key="4">
    <source>
        <dbReference type="EMBL" id="MPM49607.1"/>
    </source>
</evidence>
<evidence type="ECO:0000256" key="1">
    <source>
        <dbReference type="ARBA" id="ARBA00001946"/>
    </source>
</evidence>
<dbReference type="InterPro" id="IPR000086">
    <property type="entry name" value="NUDIX_hydrolase_dom"/>
</dbReference>
<dbReference type="GO" id="GO:0019693">
    <property type="term" value="P:ribose phosphate metabolic process"/>
    <property type="evidence" value="ECO:0007669"/>
    <property type="project" value="TreeGrafter"/>
</dbReference>
<dbReference type="Gene3D" id="3.90.79.10">
    <property type="entry name" value="Nucleoside Triphosphate Pyrophosphohydrolase"/>
    <property type="match status" value="1"/>
</dbReference>
<dbReference type="PANTHER" id="PTHR11839:SF18">
    <property type="entry name" value="NUDIX HYDROLASE DOMAIN-CONTAINING PROTEIN"/>
    <property type="match status" value="1"/>
</dbReference>
<dbReference type="GO" id="GO:0006753">
    <property type="term" value="P:nucleoside phosphate metabolic process"/>
    <property type="evidence" value="ECO:0007669"/>
    <property type="project" value="TreeGrafter"/>
</dbReference>
<dbReference type="SUPFAM" id="SSF55811">
    <property type="entry name" value="Nudix"/>
    <property type="match status" value="1"/>
</dbReference>
<evidence type="ECO:0000259" key="3">
    <source>
        <dbReference type="PROSITE" id="PS51462"/>
    </source>
</evidence>
<accession>A0A645A971</accession>
<reference evidence="4" key="1">
    <citation type="submission" date="2019-08" db="EMBL/GenBank/DDBJ databases">
        <authorList>
            <person name="Kucharzyk K."/>
            <person name="Murdoch R.W."/>
            <person name="Higgins S."/>
            <person name="Loffler F."/>
        </authorList>
    </citation>
    <scope>NUCLEOTIDE SEQUENCE</scope>
</reference>
<dbReference type="EMBL" id="VSSQ01012598">
    <property type="protein sequence ID" value="MPM49607.1"/>
    <property type="molecule type" value="Genomic_DNA"/>
</dbReference>
<evidence type="ECO:0000256" key="2">
    <source>
        <dbReference type="ARBA" id="ARBA00022801"/>
    </source>
</evidence>
<gene>
    <name evidence="4" type="ORF">SDC9_96337</name>
</gene>
<dbReference type="PROSITE" id="PS51462">
    <property type="entry name" value="NUDIX"/>
    <property type="match status" value="1"/>
</dbReference>
<organism evidence="4">
    <name type="scientific">bioreactor metagenome</name>
    <dbReference type="NCBI Taxonomy" id="1076179"/>
    <lineage>
        <taxon>unclassified sequences</taxon>
        <taxon>metagenomes</taxon>
        <taxon>ecological metagenomes</taxon>
    </lineage>
</organism>